<accession>A0ABV2R5I2</accession>
<organism evidence="1 2">
    <name type="scientific">Kaistia defluvii</name>
    <dbReference type="NCBI Taxonomy" id="410841"/>
    <lineage>
        <taxon>Bacteria</taxon>
        <taxon>Pseudomonadati</taxon>
        <taxon>Pseudomonadota</taxon>
        <taxon>Alphaproteobacteria</taxon>
        <taxon>Hyphomicrobiales</taxon>
        <taxon>Kaistiaceae</taxon>
        <taxon>Kaistia</taxon>
    </lineage>
</organism>
<keyword evidence="2" id="KW-1185">Reference proteome</keyword>
<gene>
    <name evidence="1" type="ORF">ABIE08_004504</name>
</gene>
<protein>
    <submittedName>
        <fullName evidence="1">Uncharacterized protein</fullName>
    </submittedName>
</protein>
<dbReference type="Proteomes" id="UP001549321">
    <property type="component" value="Unassembled WGS sequence"/>
</dbReference>
<evidence type="ECO:0000313" key="2">
    <source>
        <dbReference type="Proteomes" id="UP001549321"/>
    </source>
</evidence>
<proteinExistence type="predicted"/>
<dbReference type="EMBL" id="JBEPSM010000004">
    <property type="protein sequence ID" value="MET4636546.1"/>
    <property type="molecule type" value="Genomic_DNA"/>
</dbReference>
<sequence length="91" mass="10019">MGSFRHCLDYPASAQASIPPVRTKSRIILPGVAANAAFPVKLLQKDIKSTRCDGTPRRTASRARSGEALGFRHNGIRMMQARIDKTVREDP</sequence>
<evidence type="ECO:0000313" key="1">
    <source>
        <dbReference type="EMBL" id="MET4636546.1"/>
    </source>
</evidence>
<dbReference type="RefSeq" id="WP_354554194.1">
    <property type="nucleotide sequence ID" value="NZ_JBEPSM010000004.1"/>
</dbReference>
<comment type="caution">
    <text evidence="1">The sequence shown here is derived from an EMBL/GenBank/DDBJ whole genome shotgun (WGS) entry which is preliminary data.</text>
</comment>
<name>A0ABV2R5I2_9HYPH</name>
<reference evidence="1 2" key="1">
    <citation type="submission" date="2024-06" db="EMBL/GenBank/DDBJ databases">
        <title>Sorghum-associated microbial communities from plants grown in Nebraska, USA.</title>
        <authorList>
            <person name="Schachtman D."/>
        </authorList>
    </citation>
    <scope>NUCLEOTIDE SEQUENCE [LARGE SCALE GENOMIC DNA]</scope>
    <source>
        <strain evidence="1 2">3207</strain>
    </source>
</reference>